<dbReference type="EMBL" id="JAODUP010000143">
    <property type="protein sequence ID" value="KAK2159912.1"/>
    <property type="molecule type" value="Genomic_DNA"/>
</dbReference>
<dbReference type="InterPro" id="IPR000859">
    <property type="entry name" value="CUB_dom"/>
</dbReference>
<dbReference type="Gene3D" id="2.60.120.290">
    <property type="entry name" value="Spermadhesin, CUB domain"/>
    <property type="match status" value="1"/>
</dbReference>
<keyword evidence="3" id="KW-1133">Transmembrane helix</keyword>
<evidence type="ECO:0000256" key="2">
    <source>
        <dbReference type="PROSITE-ProRule" id="PRU00059"/>
    </source>
</evidence>
<dbReference type="PANTHER" id="PTHR46780">
    <property type="entry name" value="PROTEIN EVA-1"/>
    <property type="match status" value="1"/>
</dbReference>
<dbReference type="PROSITE" id="PS01180">
    <property type="entry name" value="CUB"/>
    <property type="match status" value="1"/>
</dbReference>
<dbReference type="Pfam" id="PF02140">
    <property type="entry name" value="SUEL_Lectin"/>
    <property type="match status" value="1"/>
</dbReference>
<keyword evidence="3" id="KW-0812">Transmembrane</keyword>
<name>A0AAD9JV78_9ANNE</name>
<keyword evidence="8" id="KW-1185">Reference proteome</keyword>
<protein>
    <recommendedName>
        <fullName evidence="9">SUEL-type lectin domain-containing protein</fullName>
    </recommendedName>
</protein>
<accession>A0AAD9JV78</accession>
<evidence type="ECO:0000313" key="8">
    <source>
        <dbReference type="Proteomes" id="UP001208570"/>
    </source>
</evidence>
<dbReference type="InterPro" id="IPR043159">
    <property type="entry name" value="Lectin_gal-bd_sf"/>
</dbReference>
<keyword evidence="4" id="KW-0732">Signal</keyword>
<comment type="caution">
    <text evidence="2">Lacks conserved residue(s) required for the propagation of feature annotation.</text>
</comment>
<dbReference type="PROSITE" id="PS50228">
    <property type="entry name" value="SUEL_LECTIN"/>
    <property type="match status" value="1"/>
</dbReference>
<feature type="chain" id="PRO_5042094588" description="SUEL-type lectin domain-containing protein" evidence="4">
    <location>
        <begin position="30"/>
        <end position="385"/>
    </location>
</feature>
<dbReference type="Proteomes" id="UP001208570">
    <property type="component" value="Unassembled WGS sequence"/>
</dbReference>
<dbReference type="Gene3D" id="2.60.120.740">
    <property type="match status" value="1"/>
</dbReference>
<evidence type="ECO:0008006" key="9">
    <source>
        <dbReference type="Google" id="ProtNLM"/>
    </source>
</evidence>
<feature type="domain" description="CUB" evidence="5">
    <location>
        <begin position="131"/>
        <end position="250"/>
    </location>
</feature>
<feature type="domain" description="SUEL-type lectin" evidence="6">
    <location>
        <begin position="34"/>
        <end position="125"/>
    </location>
</feature>
<reference evidence="7" key="1">
    <citation type="journal article" date="2023" name="Mol. Biol. Evol.">
        <title>Third-Generation Sequencing Reveals the Adaptive Role of the Epigenome in Three Deep-Sea Polychaetes.</title>
        <authorList>
            <person name="Perez M."/>
            <person name="Aroh O."/>
            <person name="Sun Y."/>
            <person name="Lan Y."/>
            <person name="Juniper S.K."/>
            <person name="Young C.R."/>
            <person name="Angers B."/>
            <person name="Qian P.Y."/>
        </authorList>
    </citation>
    <scope>NUCLEOTIDE SEQUENCE</scope>
    <source>
        <strain evidence="7">P08H-3</strain>
    </source>
</reference>
<feature type="signal peptide" evidence="4">
    <location>
        <begin position="1"/>
        <end position="29"/>
    </location>
</feature>
<evidence type="ECO:0000256" key="4">
    <source>
        <dbReference type="SAM" id="SignalP"/>
    </source>
</evidence>
<dbReference type="CDD" id="cd22823">
    <property type="entry name" value="Gal_Rha_Lectin"/>
    <property type="match status" value="1"/>
</dbReference>
<dbReference type="InterPro" id="IPR035914">
    <property type="entry name" value="Sperma_CUB_dom_sf"/>
</dbReference>
<proteinExistence type="predicted"/>
<evidence type="ECO:0000259" key="5">
    <source>
        <dbReference type="PROSITE" id="PS01180"/>
    </source>
</evidence>
<gene>
    <name evidence="7" type="ORF">LSH36_143g00000</name>
</gene>
<dbReference type="InterPro" id="IPR000922">
    <property type="entry name" value="Lectin_gal-bd_dom"/>
</dbReference>
<organism evidence="7 8">
    <name type="scientific">Paralvinella palmiformis</name>
    <dbReference type="NCBI Taxonomy" id="53620"/>
    <lineage>
        <taxon>Eukaryota</taxon>
        <taxon>Metazoa</taxon>
        <taxon>Spiralia</taxon>
        <taxon>Lophotrochozoa</taxon>
        <taxon>Annelida</taxon>
        <taxon>Polychaeta</taxon>
        <taxon>Sedentaria</taxon>
        <taxon>Canalipalpata</taxon>
        <taxon>Terebellida</taxon>
        <taxon>Terebelliformia</taxon>
        <taxon>Alvinellidae</taxon>
        <taxon>Paralvinella</taxon>
    </lineage>
</organism>
<comment type="caution">
    <text evidence="7">The sequence shown here is derived from an EMBL/GenBank/DDBJ whole genome shotgun (WGS) entry which is preliminary data.</text>
</comment>
<evidence type="ECO:0000313" key="7">
    <source>
        <dbReference type="EMBL" id="KAK2159912.1"/>
    </source>
</evidence>
<feature type="transmembrane region" description="Helical" evidence="3">
    <location>
        <begin position="267"/>
        <end position="292"/>
    </location>
</feature>
<evidence type="ECO:0000256" key="3">
    <source>
        <dbReference type="SAM" id="Phobius"/>
    </source>
</evidence>
<keyword evidence="3" id="KW-0472">Membrane</keyword>
<dbReference type="GO" id="GO:0030246">
    <property type="term" value="F:carbohydrate binding"/>
    <property type="evidence" value="ECO:0007669"/>
    <property type="project" value="InterPro"/>
</dbReference>
<dbReference type="AlphaFoldDB" id="A0AAD9JV78"/>
<evidence type="ECO:0000259" key="6">
    <source>
        <dbReference type="PROSITE" id="PS50228"/>
    </source>
</evidence>
<sequence length="385" mass="43102">MMTNQALQTRRLLIGQLLVLAGTFKFVFPEVAEVCVSEEFHASCPADKVILVNSAQFGRMQVGRCIKKPDEFLGCTNDVLHILDKWCSGRQECSFQVAIDDELETANENCLDFLMKYLKMDYTCLRVAAKCTSNQPNVISDNNGYLSSSMLDTKGCGSTRSPWLISASPGQIIKIDMIDFAVSRQDYNLISCGSVYGFIIENSLGINHTICGGRSRKRALYTSKTNSVEIYFLRNERRKQAHFILSYSATVKKEEPRNTDIFHISSIVVVSGIAGAAIVLSVIAVVCGVVYINKYRMKQEMKRANLYKTYSTTGSNVQAYYRPVTIDQSENNATCWDMSLVPPNQMTLLSDKCTCPTLQMRNQGDKTEGEIPLERQSLYSSIRST</sequence>
<dbReference type="SUPFAM" id="SSF49854">
    <property type="entry name" value="Spermadhesin, CUB domain"/>
    <property type="match status" value="1"/>
</dbReference>
<keyword evidence="1" id="KW-1015">Disulfide bond</keyword>
<evidence type="ECO:0000256" key="1">
    <source>
        <dbReference type="ARBA" id="ARBA00023157"/>
    </source>
</evidence>